<dbReference type="Pfam" id="PF13302">
    <property type="entry name" value="Acetyltransf_3"/>
    <property type="match status" value="1"/>
</dbReference>
<evidence type="ECO:0000259" key="1">
    <source>
        <dbReference type="PROSITE" id="PS51186"/>
    </source>
</evidence>
<dbReference type="InterPro" id="IPR016181">
    <property type="entry name" value="Acyl_CoA_acyltransferase"/>
</dbReference>
<comment type="caution">
    <text evidence="2">The sequence shown here is derived from an EMBL/GenBank/DDBJ whole genome shotgun (WGS) entry which is preliminary data.</text>
</comment>
<dbReference type="InterPro" id="IPR000182">
    <property type="entry name" value="GNAT_dom"/>
</dbReference>
<keyword evidence="3" id="KW-1185">Reference proteome</keyword>
<evidence type="ECO:0000313" key="2">
    <source>
        <dbReference type="EMBL" id="GLZ77226.1"/>
    </source>
</evidence>
<dbReference type="PANTHER" id="PTHR43441:SF11">
    <property type="entry name" value="RIBOSOMAL-PROTEIN-SERINE ACETYLTRANSFERASE"/>
    <property type="match status" value="1"/>
</dbReference>
<organism evidence="2 3">
    <name type="scientific">Actinorhabdospora filicis</name>
    <dbReference type="NCBI Taxonomy" id="1785913"/>
    <lineage>
        <taxon>Bacteria</taxon>
        <taxon>Bacillati</taxon>
        <taxon>Actinomycetota</taxon>
        <taxon>Actinomycetes</taxon>
        <taxon>Micromonosporales</taxon>
        <taxon>Micromonosporaceae</taxon>
        <taxon>Actinorhabdospora</taxon>
    </lineage>
</organism>
<dbReference type="GO" id="GO:0008999">
    <property type="term" value="F:protein-N-terminal-alanine acetyltransferase activity"/>
    <property type="evidence" value="ECO:0007669"/>
    <property type="project" value="TreeGrafter"/>
</dbReference>
<sequence length="209" mass="22669">MLPLHGLLLRTPLVELRVPGTAELLRLGEVAADGVHDAAIMPFQVPWTDLPPAERARSVVQNTWAQLGRNTPGDWGIPFAVFHDGEPVGHQRLRARNFAVTRTVGSGSWIGRRFHGRGFGTHARAAILHLAFTGLGADYAESGFHTDNLASAAVSGKLGYHRNGEEIGAVKGERAVTVNLRMSKEDWAPPFPIEIEGLETCLSELGVDR</sequence>
<protein>
    <submittedName>
        <fullName evidence="2">Succinyl-CoA transferase</fullName>
    </submittedName>
</protein>
<reference evidence="2" key="1">
    <citation type="submission" date="2023-03" db="EMBL/GenBank/DDBJ databases">
        <title>Actinorhabdospora filicis NBRC 111898.</title>
        <authorList>
            <person name="Ichikawa N."/>
            <person name="Sato H."/>
            <person name="Tonouchi N."/>
        </authorList>
    </citation>
    <scope>NUCLEOTIDE SEQUENCE</scope>
    <source>
        <strain evidence="2">NBRC 111898</strain>
    </source>
</reference>
<feature type="domain" description="N-acetyltransferase" evidence="1">
    <location>
        <begin position="38"/>
        <end position="187"/>
    </location>
</feature>
<dbReference type="EMBL" id="BSTX01000001">
    <property type="protein sequence ID" value="GLZ77226.1"/>
    <property type="molecule type" value="Genomic_DNA"/>
</dbReference>
<dbReference type="PROSITE" id="PS51186">
    <property type="entry name" value="GNAT"/>
    <property type="match status" value="1"/>
</dbReference>
<accession>A0A9W6W978</accession>
<dbReference type="PANTHER" id="PTHR43441">
    <property type="entry name" value="RIBOSOMAL-PROTEIN-SERINE ACETYLTRANSFERASE"/>
    <property type="match status" value="1"/>
</dbReference>
<dbReference type="Proteomes" id="UP001165079">
    <property type="component" value="Unassembled WGS sequence"/>
</dbReference>
<keyword evidence="2" id="KW-0808">Transferase</keyword>
<dbReference type="Gene3D" id="3.40.630.30">
    <property type="match status" value="1"/>
</dbReference>
<dbReference type="GO" id="GO:1990189">
    <property type="term" value="F:protein N-terminal-serine acetyltransferase activity"/>
    <property type="evidence" value="ECO:0007669"/>
    <property type="project" value="TreeGrafter"/>
</dbReference>
<gene>
    <name evidence="2" type="ORF">Afil01_20330</name>
</gene>
<dbReference type="AlphaFoldDB" id="A0A9W6W978"/>
<dbReference type="RefSeq" id="WP_285662355.1">
    <property type="nucleotide sequence ID" value="NZ_BSTX01000001.1"/>
</dbReference>
<evidence type="ECO:0000313" key="3">
    <source>
        <dbReference type="Proteomes" id="UP001165079"/>
    </source>
</evidence>
<dbReference type="InterPro" id="IPR051908">
    <property type="entry name" value="Ribosomal_N-acetyltransferase"/>
</dbReference>
<proteinExistence type="predicted"/>
<name>A0A9W6W978_9ACTN</name>
<dbReference type="GO" id="GO:0005737">
    <property type="term" value="C:cytoplasm"/>
    <property type="evidence" value="ECO:0007669"/>
    <property type="project" value="TreeGrafter"/>
</dbReference>
<dbReference type="SUPFAM" id="SSF55729">
    <property type="entry name" value="Acyl-CoA N-acyltransferases (Nat)"/>
    <property type="match status" value="1"/>
</dbReference>